<reference evidence="2" key="1">
    <citation type="submission" date="2021-03" db="EMBL/GenBank/DDBJ databases">
        <title>Draft genome sequence of rust myrtle Austropuccinia psidii MF-1, a brazilian biotype.</title>
        <authorList>
            <person name="Quecine M.C."/>
            <person name="Pachon D.M.R."/>
            <person name="Bonatelli M.L."/>
            <person name="Correr F.H."/>
            <person name="Franceschini L.M."/>
            <person name="Leite T.F."/>
            <person name="Margarido G.R.A."/>
            <person name="Almeida C.A."/>
            <person name="Ferrarezi J.A."/>
            <person name="Labate C.A."/>
        </authorList>
    </citation>
    <scope>NUCLEOTIDE SEQUENCE</scope>
    <source>
        <strain evidence="2">MF-1</strain>
    </source>
</reference>
<evidence type="ECO:0000256" key="1">
    <source>
        <dbReference type="SAM" id="MobiDB-lite"/>
    </source>
</evidence>
<comment type="caution">
    <text evidence="2">The sequence shown here is derived from an EMBL/GenBank/DDBJ whole genome shotgun (WGS) entry which is preliminary data.</text>
</comment>
<dbReference type="EMBL" id="AVOT02004982">
    <property type="protein sequence ID" value="MBW0477924.1"/>
    <property type="molecule type" value="Genomic_DNA"/>
</dbReference>
<sequence>MKNLWPKEANYESNDDSTKAGSSPSASQLIANFRAKFRFLSPGRPTLTLPLPLPTQVKEPPNLSEDIPPTCSDTKVAESKVASEKNQITSTIENEIEGIPMQDKSAQGLDAEIPSLSIDTQPSQTYEPQLVLSLSETVTENILTNTISTTQIDTEPTAGRISY</sequence>
<dbReference type="Proteomes" id="UP000765509">
    <property type="component" value="Unassembled WGS sequence"/>
</dbReference>
<keyword evidence="3" id="KW-1185">Reference proteome</keyword>
<protein>
    <submittedName>
        <fullName evidence="2">Uncharacterized protein</fullName>
    </submittedName>
</protein>
<gene>
    <name evidence="2" type="ORF">O181_017639</name>
</gene>
<organism evidence="2 3">
    <name type="scientific">Austropuccinia psidii MF-1</name>
    <dbReference type="NCBI Taxonomy" id="1389203"/>
    <lineage>
        <taxon>Eukaryota</taxon>
        <taxon>Fungi</taxon>
        <taxon>Dikarya</taxon>
        <taxon>Basidiomycota</taxon>
        <taxon>Pucciniomycotina</taxon>
        <taxon>Pucciniomycetes</taxon>
        <taxon>Pucciniales</taxon>
        <taxon>Sphaerophragmiaceae</taxon>
        <taxon>Austropuccinia</taxon>
    </lineage>
</organism>
<evidence type="ECO:0000313" key="2">
    <source>
        <dbReference type="EMBL" id="MBW0477924.1"/>
    </source>
</evidence>
<dbReference type="AlphaFoldDB" id="A0A9Q3GSZ3"/>
<accession>A0A9Q3GSZ3</accession>
<name>A0A9Q3GSZ3_9BASI</name>
<feature type="region of interest" description="Disordered" evidence="1">
    <location>
        <begin position="44"/>
        <end position="86"/>
    </location>
</feature>
<feature type="region of interest" description="Disordered" evidence="1">
    <location>
        <begin position="1"/>
        <end position="25"/>
    </location>
</feature>
<proteinExistence type="predicted"/>
<evidence type="ECO:0000313" key="3">
    <source>
        <dbReference type="Proteomes" id="UP000765509"/>
    </source>
</evidence>